<dbReference type="EMBL" id="ADBV01009922">
    <property type="protein sequence ID" value="EJW75872.1"/>
    <property type="molecule type" value="Genomic_DNA"/>
</dbReference>
<evidence type="ECO:0000313" key="3">
    <source>
        <dbReference type="Proteomes" id="UP000004810"/>
    </source>
</evidence>
<feature type="compositionally biased region" description="Acidic residues" evidence="1">
    <location>
        <begin position="9"/>
        <end position="21"/>
    </location>
</feature>
<comment type="caution">
    <text evidence="2">The sequence shown here is derived from an EMBL/GenBank/DDBJ whole genome shotgun (WGS) entry which is preliminary data.</text>
</comment>
<evidence type="ECO:0000256" key="1">
    <source>
        <dbReference type="SAM" id="MobiDB-lite"/>
    </source>
</evidence>
<proteinExistence type="predicted"/>
<name>J9EFR3_WUCBA</name>
<accession>J9EFR3</accession>
<dbReference type="AlphaFoldDB" id="J9EFR3"/>
<gene>
    <name evidence="2" type="ORF">WUBG_13219</name>
</gene>
<sequence>MLPGNLLTSDDDDTCNNDNDVDNDEYFTNTITEMGVETHFDEEETKYYEFKEYISKPSAIRIRNEDAKDALIAYARNLSIFKCADLNDDQAVTILEAYNYLSRYIKVINTSFPPLLKFH</sequence>
<organism evidence="2 3">
    <name type="scientific">Wuchereria bancrofti</name>
    <dbReference type="NCBI Taxonomy" id="6293"/>
    <lineage>
        <taxon>Eukaryota</taxon>
        <taxon>Metazoa</taxon>
        <taxon>Ecdysozoa</taxon>
        <taxon>Nematoda</taxon>
        <taxon>Chromadorea</taxon>
        <taxon>Rhabditida</taxon>
        <taxon>Spirurina</taxon>
        <taxon>Spiruromorpha</taxon>
        <taxon>Filarioidea</taxon>
        <taxon>Onchocercidae</taxon>
        <taxon>Wuchereria</taxon>
    </lineage>
</organism>
<reference evidence="3" key="1">
    <citation type="submission" date="2012-08" db="EMBL/GenBank/DDBJ databases">
        <title>The Genome Sequence of Wuchereria bancrofti.</title>
        <authorList>
            <person name="Nutman T.B."/>
            <person name="Fink D.L."/>
            <person name="Russ C."/>
            <person name="Young S."/>
            <person name="Zeng Q."/>
            <person name="Koehrsen M."/>
            <person name="Alvarado L."/>
            <person name="Berlin A."/>
            <person name="Chapman S.B."/>
            <person name="Chen Z."/>
            <person name="Freedman E."/>
            <person name="Gellesch M."/>
            <person name="Goldberg J."/>
            <person name="Griggs A."/>
            <person name="Gujja S."/>
            <person name="Heilman E.R."/>
            <person name="Heiman D."/>
            <person name="Hepburn T."/>
            <person name="Howarth C."/>
            <person name="Jen D."/>
            <person name="Larson L."/>
            <person name="Lewis B."/>
            <person name="Mehta T."/>
            <person name="Park D."/>
            <person name="Pearson M."/>
            <person name="Roberts A."/>
            <person name="Saif S."/>
            <person name="Shea T."/>
            <person name="Shenoy N."/>
            <person name="Sisk P."/>
            <person name="Stolte C."/>
            <person name="Sykes S."/>
            <person name="Walk T."/>
            <person name="White J."/>
            <person name="Yandava C."/>
            <person name="Haas B."/>
            <person name="Henn M.R."/>
            <person name="Nusbaum C."/>
            <person name="Birren B."/>
        </authorList>
    </citation>
    <scope>NUCLEOTIDE SEQUENCE [LARGE SCALE GENOMIC DNA]</scope>
    <source>
        <strain evidence="3">NA</strain>
    </source>
</reference>
<protein>
    <submittedName>
        <fullName evidence="2">Uncharacterized protein</fullName>
    </submittedName>
</protein>
<dbReference type="Proteomes" id="UP000004810">
    <property type="component" value="Unassembled WGS sequence"/>
</dbReference>
<evidence type="ECO:0000313" key="2">
    <source>
        <dbReference type="EMBL" id="EJW75872.1"/>
    </source>
</evidence>
<feature type="region of interest" description="Disordered" evidence="1">
    <location>
        <begin position="1"/>
        <end position="21"/>
    </location>
</feature>